<dbReference type="AlphaFoldDB" id="A0A1M6JCS5"/>
<name>A0A1M6JCS5_9FIRM</name>
<feature type="domain" description="DHHA1" evidence="2">
    <location>
        <begin position="236"/>
        <end position="311"/>
    </location>
</feature>
<evidence type="ECO:0000259" key="2">
    <source>
        <dbReference type="Pfam" id="PF02272"/>
    </source>
</evidence>
<feature type="domain" description="DDH" evidence="1">
    <location>
        <begin position="17"/>
        <end position="157"/>
    </location>
</feature>
<dbReference type="EMBL" id="FRAE01000004">
    <property type="protein sequence ID" value="SHJ44483.1"/>
    <property type="molecule type" value="Genomic_DNA"/>
</dbReference>
<keyword evidence="4" id="KW-1185">Reference proteome</keyword>
<organism evidence="3 4">
    <name type="scientific">Tepidibacter formicigenes DSM 15518</name>
    <dbReference type="NCBI Taxonomy" id="1123349"/>
    <lineage>
        <taxon>Bacteria</taxon>
        <taxon>Bacillati</taxon>
        <taxon>Bacillota</taxon>
        <taxon>Clostridia</taxon>
        <taxon>Peptostreptococcales</taxon>
        <taxon>Peptostreptococcaceae</taxon>
        <taxon>Tepidibacter</taxon>
    </lineage>
</organism>
<dbReference type="InterPro" id="IPR038763">
    <property type="entry name" value="DHH_sf"/>
</dbReference>
<sequence>MMRMNNIIKAIMGSDNFIITSHYSPDGDNLGSSIGLYYGLKKLNKKVIFVLDDTLPKNLSFLYEDIKIYKSEEIDIDDYILISLDCGDKDRLCCSEEIKKNCKMLINIDHHKSNDNYGDLNYVDFEASSTCEIIYDLLNNIDKKIIDKKIGNCLYTGLITDTGNFMYSNTNSSSFIMASNLLKLEIDKENIIKNLYQNNPLNYVKILGDTLNTLEVIEEKIATIDLTCEMFKKNAISFNDADGFVNYARDIKGVEVGILFKQKESNLVKVSLRSKSYVDVSEIARKFGGGGHIKASGCTIKNSLENVKEMVIKEVLEHV</sequence>
<evidence type="ECO:0000313" key="4">
    <source>
        <dbReference type="Proteomes" id="UP000242497"/>
    </source>
</evidence>
<dbReference type="PANTHER" id="PTHR47618">
    <property type="entry name" value="BIFUNCTIONAL OLIGORIBONUCLEASE AND PAP PHOSPHATASE NRNA"/>
    <property type="match status" value="1"/>
</dbReference>
<dbReference type="Pfam" id="PF01368">
    <property type="entry name" value="DHH"/>
    <property type="match status" value="1"/>
</dbReference>
<evidence type="ECO:0000313" key="3">
    <source>
        <dbReference type="EMBL" id="SHJ44483.1"/>
    </source>
</evidence>
<dbReference type="InterPro" id="IPR001667">
    <property type="entry name" value="DDH_dom"/>
</dbReference>
<dbReference type="InterPro" id="IPR003156">
    <property type="entry name" value="DHHA1_dom"/>
</dbReference>
<reference evidence="4" key="1">
    <citation type="submission" date="2016-11" db="EMBL/GenBank/DDBJ databases">
        <authorList>
            <person name="Varghese N."/>
            <person name="Submissions S."/>
        </authorList>
    </citation>
    <scope>NUCLEOTIDE SEQUENCE [LARGE SCALE GENOMIC DNA]</scope>
    <source>
        <strain evidence="4">DSM 15518</strain>
    </source>
</reference>
<dbReference type="STRING" id="1123349.SAMN02744037_00076"/>
<accession>A0A1M6JCS5</accession>
<dbReference type="Gene3D" id="3.10.310.30">
    <property type="match status" value="1"/>
</dbReference>
<dbReference type="Proteomes" id="UP000242497">
    <property type="component" value="Unassembled WGS sequence"/>
</dbReference>
<dbReference type="InterPro" id="IPR051319">
    <property type="entry name" value="Oligoribo/pAp-PDE_c-di-AMP_PDE"/>
</dbReference>
<dbReference type="GO" id="GO:0003676">
    <property type="term" value="F:nucleic acid binding"/>
    <property type="evidence" value="ECO:0007669"/>
    <property type="project" value="InterPro"/>
</dbReference>
<dbReference type="SUPFAM" id="SSF64182">
    <property type="entry name" value="DHH phosphoesterases"/>
    <property type="match status" value="1"/>
</dbReference>
<dbReference type="Gene3D" id="3.90.1640.10">
    <property type="entry name" value="inorganic pyrophosphatase (n-terminal core)"/>
    <property type="match status" value="1"/>
</dbReference>
<protein>
    <submittedName>
        <fullName evidence="3">Phosphoesterase RecJ domain-containing protein</fullName>
    </submittedName>
</protein>
<dbReference type="Pfam" id="PF02272">
    <property type="entry name" value="DHHA1"/>
    <property type="match status" value="1"/>
</dbReference>
<evidence type="ECO:0000259" key="1">
    <source>
        <dbReference type="Pfam" id="PF01368"/>
    </source>
</evidence>
<gene>
    <name evidence="3" type="ORF">SAMN02744037_00076</name>
</gene>
<proteinExistence type="predicted"/>
<dbReference type="OrthoDB" id="9803668at2"/>
<dbReference type="PANTHER" id="PTHR47618:SF1">
    <property type="entry name" value="BIFUNCTIONAL OLIGORIBONUCLEASE AND PAP PHOSPHATASE NRNA"/>
    <property type="match status" value="1"/>
</dbReference>